<dbReference type="InterPro" id="IPR036047">
    <property type="entry name" value="F-box-like_dom_sf"/>
</dbReference>
<dbReference type="InterPro" id="IPR001810">
    <property type="entry name" value="F-box_dom"/>
</dbReference>
<name>A0AAN4YFP6_ASPOZ</name>
<dbReference type="Gene3D" id="1.20.1280.50">
    <property type="match status" value="1"/>
</dbReference>
<protein>
    <submittedName>
        <fullName evidence="2">Unnamed protein product</fullName>
    </submittedName>
</protein>
<dbReference type="Pfam" id="PF12937">
    <property type="entry name" value="F-box-like"/>
    <property type="match status" value="1"/>
</dbReference>
<evidence type="ECO:0000313" key="2">
    <source>
        <dbReference type="EMBL" id="GMG25687.1"/>
    </source>
</evidence>
<reference evidence="2" key="1">
    <citation type="submission" date="2023-04" db="EMBL/GenBank/DDBJ databases">
        <title>Aspergillus oryzae NBRC 4228.</title>
        <authorList>
            <person name="Ichikawa N."/>
            <person name="Sato H."/>
            <person name="Tonouchi N."/>
        </authorList>
    </citation>
    <scope>NUCLEOTIDE SEQUENCE</scope>
    <source>
        <strain evidence="2">NBRC 4228</strain>
    </source>
</reference>
<dbReference type="SUPFAM" id="SSF81383">
    <property type="entry name" value="F-box domain"/>
    <property type="match status" value="1"/>
</dbReference>
<gene>
    <name evidence="2" type="ORF">Aory04_000266600</name>
</gene>
<proteinExistence type="predicted"/>
<evidence type="ECO:0000259" key="1">
    <source>
        <dbReference type="PROSITE" id="PS50181"/>
    </source>
</evidence>
<dbReference type="PROSITE" id="PS50181">
    <property type="entry name" value="FBOX"/>
    <property type="match status" value="1"/>
</dbReference>
<organism evidence="2 3">
    <name type="scientific">Aspergillus oryzae</name>
    <name type="common">Yellow koji mold</name>
    <dbReference type="NCBI Taxonomy" id="5062"/>
    <lineage>
        <taxon>Eukaryota</taxon>
        <taxon>Fungi</taxon>
        <taxon>Dikarya</taxon>
        <taxon>Ascomycota</taxon>
        <taxon>Pezizomycotina</taxon>
        <taxon>Eurotiomycetes</taxon>
        <taxon>Eurotiomycetidae</taxon>
        <taxon>Eurotiales</taxon>
        <taxon>Aspergillaceae</taxon>
        <taxon>Aspergillus</taxon>
        <taxon>Aspergillus subgen. Circumdati</taxon>
    </lineage>
</organism>
<dbReference type="Proteomes" id="UP001165205">
    <property type="component" value="Unassembled WGS sequence"/>
</dbReference>
<sequence>MLSKLPVEIIYLIATYLPSASDLVHIAQTCKRLYGVVSAEDGHVFRAFIEHRFPGFVPSSCWKDVTQALTSRSRALDKNAVVSRFVAKPPTRAELGITTRTDRPTLGYRPAIDSYEIWNGSTWADRREVLAWGGGHEIVMKIKQHGKAQNSQWAIFDDLDVVSSHDDVCGLHILRPGHHRKVEDKEHIIFGRMRGELLHVALKPNEDTHDYVQRFQTSNSGLEHIDLSEGPDPILAAHDKKGTITFYSTTKDDDVVEPFGNIVIGSRLAARNKCSKFLSPTLFAIGTGRSEDALAISSISSERLALEREISVGSLDQDVRLGSTASVIVNAMAPLCGQQVTTGSPGAGADAVVKIFDLRMPKTYSYTDSRASSIYQHNVPRRKASGGEIAPPVESIRYPRKDFSMFLFYAPPLYPNAPRRRQRESTPYRGAIYSLCSPSPLSPTVYAGITDGVVRLDFMSTDDLTGSCGDWYREMIDIDLEIQEDRTTYNPERVLDLSGYERPEPDDTTTTSPLRTQKRFAYIDETNIKNEQLTGWDRRWNPMERFAAWRRRD</sequence>
<comment type="caution">
    <text evidence="2">The sequence shown here is derived from an EMBL/GenBank/DDBJ whole genome shotgun (WGS) entry which is preliminary data.</text>
</comment>
<dbReference type="CDD" id="cd09917">
    <property type="entry name" value="F-box_SF"/>
    <property type="match status" value="1"/>
</dbReference>
<dbReference type="AlphaFoldDB" id="A0AAN4YFP6"/>
<evidence type="ECO:0000313" key="3">
    <source>
        <dbReference type="Proteomes" id="UP001165205"/>
    </source>
</evidence>
<feature type="domain" description="F-box" evidence="1">
    <location>
        <begin position="1"/>
        <end position="48"/>
    </location>
</feature>
<accession>A0AAN4YFP6</accession>
<dbReference type="EMBL" id="BSYA01000020">
    <property type="protein sequence ID" value="GMG25687.1"/>
    <property type="molecule type" value="Genomic_DNA"/>
</dbReference>